<keyword evidence="13" id="KW-1185">Reference proteome</keyword>
<evidence type="ECO:0000256" key="1">
    <source>
        <dbReference type="ARBA" id="ARBA00001946"/>
    </source>
</evidence>
<dbReference type="SUPFAM" id="SSF52540">
    <property type="entry name" value="P-loop containing nucleoside triphosphate hydrolases"/>
    <property type="match status" value="1"/>
</dbReference>
<keyword evidence="3 10" id="KW-0132">Cell division</keyword>
<proteinExistence type="inferred from homology"/>
<dbReference type="STRING" id="663278.Ethha_0445"/>
<dbReference type="EMBL" id="CP002400">
    <property type="protein sequence ID" value="ADU26030.1"/>
    <property type="molecule type" value="Genomic_DNA"/>
</dbReference>
<dbReference type="Proteomes" id="UP000001551">
    <property type="component" value="Chromosome"/>
</dbReference>
<comment type="cofactor">
    <cofactor evidence="1">
        <name>Mg(2+)</name>
        <dbReference type="ChEBI" id="CHEBI:18420"/>
    </cofactor>
</comment>
<evidence type="ECO:0000256" key="9">
    <source>
        <dbReference type="ARBA" id="ARBA00023306"/>
    </source>
</evidence>
<dbReference type="eggNOG" id="COG0218">
    <property type="taxonomic scope" value="Bacteria"/>
</dbReference>
<dbReference type="Pfam" id="PF01926">
    <property type="entry name" value="MMR_HSR1"/>
    <property type="match status" value="1"/>
</dbReference>
<dbReference type="GO" id="GO:0000917">
    <property type="term" value="P:division septum assembly"/>
    <property type="evidence" value="ECO:0007669"/>
    <property type="project" value="UniProtKB-KW"/>
</dbReference>
<protein>
    <recommendedName>
        <fullName evidence="10">Probable GTP-binding protein EngB</fullName>
    </recommendedName>
</protein>
<reference evidence="12 13" key="1">
    <citation type="submission" date="2010-12" db="EMBL/GenBank/DDBJ databases">
        <title>Complete sequence of Ethanoligenens harbinense YUAN-3.</title>
        <authorList>
            <person name="Lucas S."/>
            <person name="Copeland A."/>
            <person name="Lapidus A."/>
            <person name="Cheng J.-F."/>
            <person name="Bruce D."/>
            <person name="Goodwin L."/>
            <person name="Pitluck S."/>
            <person name="Chertkov O."/>
            <person name="Misra M."/>
            <person name="Detter J.C."/>
            <person name="Han C."/>
            <person name="Tapia R."/>
            <person name="Land M."/>
            <person name="Hauser L."/>
            <person name="Jeffries C."/>
            <person name="Kyrpides N."/>
            <person name="Ivanova N."/>
            <person name="Mikhailova N."/>
            <person name="Wang A."/>
            <person name="Mouttaki H."/>
            <person name="He Z."/>
            <person name="Zhou J."/>
            <person name="Hemme C.L."/>
            <person name="Woyke T."/>
        </authorList>
    </citation>
    <scope>NUCLEOTIDE SEQUENCE [LARGE SCALE GENOMIC DNA]</scope>
    <source>
        <strain evidence="13">DSM 18485 / JCM 12961 / CGMCC 1.5033 / YUAN-3</strain>
    </source>
</reference>
<evidence type="ECO:0000256" key="5">
    <source>
        <dbReference type="ARBA" id="ARBA00022741"/>
    </source>
</evidence>
<dbReference type="NCBIfam" id="TIGR03598">
    <property type="entry name" value="GTPase_YsxC"/>
    <property type="match status" value="1"/>
</dbReference>
<dbReference type="InterPro" id="IPR027417">
    <property type="entry name" value="P-loop_NTPase"/>
</dbReference>
<dbReference type="RefSeq" id="WP_013484411.1">
    <property type="nucleotide sequence ID" value="NC_014828.1"/>
</dbReference>
<accession>E6U8N9</accession>
<evidence type="ECO:0000259" key="11">
    <source>
        <dbReference type="PROSITE" id="PS51706"/>
    </source>
</evidence>
<dbReference type="PANTHER" id="PTHR11649:SF13">
    <property type="entry name" value="ENGB-TYPE G DOMAIN-CONTAINING PROTEIN"/>
    <property type="match status" value="1"/>
</dbReference>
<dbReference type="PROSITE" id="PS51706">
    <property type="entry name" value="G_ENGB"/>
    <property type="match status" value="1"/>
</dbReference>
<dbReference type="GO" id="GO:0005525">
    <property type="term" value="F:GTP binding"/>
    <property type="evidence" value="ECO:0007669"/>
    <property type="project" value="UniProtKB-UniRule"/>
</dbReference>
<evidence type="ECO:0000256" key="8">
    <source>
        <dbReference type="ARBA" id="ARBA00023210"/>
    </source>
</evidence>
<comment type="function">
    <text evidence="10">Necessary for normal cell division and for the maintenance of normal septation.</text>
</comment>
<feature type="domain" description="EngB-type G" evidence="11">
    <location>
        <begin position="25"/>
        <end position="198"/>
    </location>
</feature>
<keyword evidence="4" id="KW-0479">Metal-binding</keyword>
<evidence type="ECO:0000256" key="6">
    <source>
        <dbReference type="ARBA" id="ARBA00022842"/>
    </source>
</evidence>
<dbReference type="CDD" id="cd01876">
    <property type="entry name" value="YihA_EngB"/>
    <property type="match status" value="1"/>
</dbReference>
<dbReference type="AlphaFoldDB" id="E6U8N9"/>
<keyword evidence="8 10" id="KW-0717">Septation</keyword>
<keyword evidence="9 10" id="KW-0131">Cell cycle</keyword>
<dbReference type="HAMAP" id="MF_00321">
    <property type="entry name" value="GTPase_EngB"/>
    <property type="match status" value="1"/>
</dbReference>
<dbReference type="PANTHER" id="PTHR11649">
    <property type="entry name" value="MSS1/TRME-RELATED GTP-BINDING PROTEIN"/>
    <property type="match status" value="1"/>
</dbReference>
<gene>
    <name evidence="10" type="primary">engB</name>
    <name evidence="12" type="ordered locus">Ethha_0445</name>
</gene>
<dbReference type="Gene3D" id="3.40.50.300">
    <property type="entry name" value="P-loop containing nucleotide triphosphate hydrolases"/>
    <property type="match status" value="1"/>
</dbReference>
<keyword evidence="6" id="KW-0460">Magnesium</keyword>
<evidence type="ECO:0000313" key="12">
    <source>
        <dbReference type="EMBL" id="ADU26030.1"/>
    </source>
</evidence>
<comment type="similarity">
    <text evidence="2 10">Belongs to the TRAFAC class TrmE-Era-EngA-EngB-Septin-like GTPase superfamily. EngB GTPase family.</text>
</comment>
<dbReference type="InterPro" id="IPR006073">
    <property type="entry name" value="GTP-bd"/>
</dbReference>
<keyword evidence="7 10" id="KW-0342">GTP-binding</keyword>
<name>E6U8N9_ETHHY</name>
<dbReference type="InterPro" id="IPR005225">
    <property type="entry name" value="Small_GTP-bd"/>
</dbReference>
<evidence type="ECO:0000256" key="4">
    <source>
        <dbReference type="ARBA" id="ARBA00022723"/>
    </source>
</evidence>
<evidence type="ECO:0000256" key="10">
    <source>
        <dbReference type="HAMAP-Rule" id="MF_00321"/>
    </source>
</evidence>
<evidence type="ECO:0000256" key="3">
    <source>
        <dbReference type="ARBA" id="ARBA00022618"/>
    </source>
</evidence>
<organism evidence="12 13">
    <name type="scientific">Ethanoligenens harbinense (strain DSM 18485 / JCM 12961 / CGMCC 1.5033 / YUAN-3)</name>
    <dbReference type="NCBI Taxonomy" id="663278"/>
    <lineage>
        <taxon>Bacteria</taxon>
        <taxon>Bacillati</taxon>
        <taxon>Bacillota</taxon>
        <taxon>Clostridia</taxon>
        <taxon>Eubacteriales</taxon>
        <taxon>Oscillospiraceae</taxon>
        <taxon>Ethanoligenens</taxon>
    </lineage>
</organism>
<sequence length="200" mass="21906">MEKILLVHTRFELSAYRAQDLPPCTVPEIVFSGRSNVGKSSMLNKLANQKNLARVSSVPGKTVSVNFYRCDRPGDFRLVDLPGYGYAKAARAEKIKWSSLVESYLVGRPAVLAVQLVDSRRSLTADDADMLRYFREQSIPFVVTMTKMDKLNVTEQAARLAAFPPETGVEDARIIPFSARTGLGVDALTAAIAAALPGKE</sequence>
<dbReference type="InterPro" id="IPR030393">
    <property type="entry name" value="G_ENGB_dom"/>
</dbReference>
<dbReference type="NCBIfam" id="TIGR00231">
    <property type="entry name" value="small_GTP"/>
    <property type="match status" value="1"/>
</dbReference>
<evidence type="ECO:0000256" key="7">
    <source>
        <dbReference type="ARBA" id="ARBA00023134"/>
    </source>
</evidence>
<dbReference type="HOGENOM" id="CLU_033732_3_0_9"/>
<evidence type="ECO:0000313" key="13">
    <source>
        <dbReference type="Proteomes" id="UP000001551"/>
    </source>
</evidence>
<dbReference type="GO" id="GO:0046872">
    <property type="term" value="F:metal ion binding"/>
    <property type="evidence" value="ECO:0007669"/>
    <property type="project" value="UniProtKB-KW"/>
</dbReference>
<dbReference type="InterPro" id="IPR019987">
    <property type="entry name" value="GTP-bd_ribosome_bio_YsxC"/>
</dbReference>
<keyword evidence="5 10" id="KW-0547">Nucleotide-binding</keyword>
<dbReference type="KEGG" id="eha:Ethha_0445"/>
<evidence type="ECO:0000256" key="2">
    <source>
        <dbReference type="ARBA" id="ARBA00009638"/>
    </source>
</evidence>